<keyword evidence="9" id="KW-0460">Magnesium</keyword>
<gene>
    <name evidence="17" type="ORF">GSBLH_T00001287001</name>
</gene>
<dbReference type="GO" id="GO:0005388">
    <property type="term" value="F:P-type calcium transporter activity"/>
    <property type="evidence" value="ECO:0007669"/>
    <property type="project" value="UniProtKB-EC"/>
</dbReference>
<dbReference type="EC" id="7.2.2.10" evidence="2"/>
<dbReference type="InterPro" id="IPR008250">
    <property type="entry name" value="ATPase_P-typ_transduc_dom_A_sf"/>
</dbReference>
<sequence length="1023" mass="112549">MNMLKSYSAHANSIEECLRYYETSQNEGLTEKEAARRLDINGPNELDKEKPTPMWKLVLEQFDDYLIKILLASAAFSFVLAIFQNNGEGITAFVEPFVILLILIINAIIGVWQENNAANALKALKEMQSETVRCIRGGKWYHELPSSKLVPGDIIQIQVGDKVPADCRVLQLKTTTVRVEESALTGESKTIAKTADATVAEDAGLSEKVNMLFAGTTIANGLCKALVVRTGMNTEIGKIQRAVMDAREDEEKTPLGQKIDEFGEWLGKVIMWICVIVWIMNFRHFTDPEFGGFFRGCIYYLKVAVALGVAAIPEGLPAVITLCLSLGTRSMARRNCIVRKLPSVETLGCTTVICSDKTGTLTTNEMTVVSLVNVANDGHAVLHNVDGVSYNPEGSISELKRFDTRRNGELGRWRVEDVGLCNVAKVCALCNDAAIEFDEQKMRFKAVGEPTEAALQVLVEKLGLPANADVDMHAVNAMKQNPALRCQIATRYWRDRYDVLATLEFTRSRKSMSVICAPKNVSGHNLLLVKGAPENILARCTSLCTENGTILPLTPELRRHFESVVTSMSAKALRCLAMAGKLELGDLASYNGPHHPAHKKLLDISGFEAIEQDLCLFGMVGIKDPARVEVRDSIALCKKAGIRVFMITGDNLVTAESIARDVGIFEPSEDISQKSFLAREFMKLPRERQLRILAGHGGRVFARSEPVHKKELISLLRQMGEITAMTGDGVNDAPALQQADIGVAMGVSGTEVAKEASDMVLVDDNFRTIVAAIEEGRSIYQNMKAFIRYLISSNIGEVASIFFTAMLGIPEGLSPVQLLWVNLVTDGPPATALGFNPPEPDIMARPPRARDEGLITPFVFFRYVVIGLYVGVATVGIFVYWYFSLDGWGGFAQPCDYFEKGKVVASTLSLTVLVTIEMFNALNALSEDCSLLVVPPHRNLYLVAAILASFVAHFAILYIPPLAKVFSVAPLTLHDWKLVLAFSFPVILIDEVLKCVGRHLDNRMQGKEKSRESVPLLSVDYED</sequence>
<evidence type="ECO:0000256" key="8">
    <source>
        <dbReference type="ARBA" id="ARBA00022840"/>
    </source>
</evidence>
<feature type="transmembrane region" description="Helical" evidence="15">
    <location>
        <begin position="265"/>
        <end position="286"/>
    </location>
</feature>
<keyword evidence="3" id="KW-0813">Transport</keyword>
<dbReference type="PROSITE" id="PS00154">
    <property type="entry name" value="ATPASE_E1_E2"/>
    <property type="match status" value="1"/>
</dbReference>
<keyword evidence="6" id="KW-0547">Nucleotide-binding</keyword>
<feature type="domain" description="Cation-transporting P-type ATPase N-terminal" evidence="16">
    <location>
        <begin position="8"/>
        <end position="82"/>
    </location>
</feature>
<dbReference type="InterPro" id="IPR018303">
    <property type="entry name" value="ATPase_P-typ_P_site"/>
</dbReference>
<evidence type="ECO:0000256" key="1">
    <source>
        <dbReference type="ARBA" id="ARBA00004141"/>
    </source>
</evidence>
<evidence type="ECO:0000256" key="3">
    <source>
        <dbReference type="ARBA" id="ARBA00022448"/>
    </source>
</evidence>
<evidence type="ECO:0000256" key="15">
    <source>
        <dbReference type="SAM" id="Phobius"/>
    </source>
</evidence>
<accession>D8LZ35</accession>
<dbReference type="SUPFAM" id="SSF81665">
    <property type="entry name" value="Calcium ATPase, transmembrane domain M"/>
    <property type="match status" value="1"/>
</dbReference>
<dbReference type="InterPro" id="IPR006068">
    <property type="entry name" value="ATPase_P-typ_cation-transptr_C"/>
</dbReference>
<keyword evidence="8" id="KW-0067">ATP-binding</keyword>
<dbReference type="Pfam" id="PF00689">
    <property type="entry name" value="Cation_ATPase_C"/>
    <property type="match status" value="1"/>
</dbReference>
<dbReference type="NCBIfam" id="TIGR01494">
    <property type="entry name" value="ATPase_P-type"/>
    <property type="match status" value="3"/>
</dbReference>
<dbReference type="PRINTS" id="PR00121">
    <property type="entry name" value="NAKATPASE"/>
</dbReference>
<dbReference type="InterPro" id="IPR059000">
    <property type="entry name" value="ATPase_P-type_domA"/>
</dbReference>
<evidence type="ECO:0000256" key="5">
    <source>
        <dbReference type="ARBA" id="ARBA00022692"/>
    </source>
</evidence>
<dbReference type="AlphaFoldDB" id="D8LZ35"/>
<comment type="subcellular location">
    <subcellularLocation>
        <location evidence="1">Membrane</location>
        <topology evidence="1">Multi-pass membrane protein</topology>
    </subcellularLocation>
</comment>
<dbReference type="InterPro" id="IPR001757">
    <property type="entry name" value="P_typ_ATPase"/>
</dbReference>
<dbReference type="FunFam" id="3.40.50.1000:FF:000083">
    <property type="entry name" value="Sodium/potassium-transporting ATPase subunit alpha"/>
    <property type="match status" value="1"/>
</dbReference>
<dbReference type="SFLD" id="SFLDS00003">
    <property type="entry name" value="Haloacid_Dehalogenase"/>
    <property type="match status" value="1"/>
</dbReference>
<dbReference type="GO" id="GO:0005524">
    <property type="term" value="F:ATP binding"/>
    <property type="evidence" value="ECO:0007669"/>
    <property type="project" value="UniProtKB-KW"/>
</dbReference>
<protein>
    <recommendedName>
        <fullName evidence="2">P-type Ca(2+) transporter</fullName>
        <ecNumber evidence="2">7.2.2.10</ecNumber>
    </recommendedName>
</protein>
<evidence type="ECO:0000256" key="12">
    <source>
        <dbReference type="ARBA" id="ARBA00023065"/>
    </source>
</evidence>
<name>D8LZ35_BLAHO</name>
<proteinExistence type="inferred from homology"/>
<dbReference type="SFLD" id="SFLDF00027">
    <property type="entry name" value="p-type_atpase"/>
    <property type="match status" value="1"/>
</dbReference>
<dbReference type="InterPro" id="IPR044492">
    <property type="entry name" value="P_typ_ATPase_HD_dom"/>
</dbReference>
<dbReference type="FunCoup" id="D8LZ35">
    <property type="interactions" value="95"/>
</dbReference>
<evidence type="ECO:0000256" key="13">
    <source>
        <dbReference type="ARBA" id="ARBA00023136"/>
    </source>
</evidence>
<dbReference type="InterPro" id="IPR004014">
    <property type="entry name" value="ATPase_P-typ_cation-transptr_N"/>
</dbReference>
<dbReference type="Gene3D" id="1.20.1110.10">
    <property type="entry name" value="Calcium-transporting ATPase, transmembrane domain"/>
    <property type="match status" value="1"/>
</dbReference>
<keyword evidence="11 15" id="KW-1133">Transmembrane helix</keyword>
<dbReference type="Gene3D" id="3.40.1110.10">
    <property type="entry name" value="Calcium-transporting ATPase, cytoplasmic domain N"/>
    <property type="match status" value="1"/>
</dbReference>
<keyword evidence="10" id="KW-1278">Translocase</keyword>
<keyword evidence="7" id="KW-0106">Calcium</keyword>
<dbReference type="InterPro" id="IPR023214">
    <property type="entry name" value="HAD_sf"/>
</dbReference>
<evidence type="ECO:0000256" key="9">
    <source>
        <dbReference type="ARBA" id="ARBA00022842"/>
    </source>
</evidence>
<dbReference type="GeneID" id="24918554"/>
<keyword evidence="18" id="KW-1185">Reference proteome</keyword>
<feature type="transmembrane region" description="Helical" evidence="15">
    <location>
        <begin position="903"/>
        <end position="919"/>
    </location>
</feature>
<keyword evidence="4" id="KW-0109">Calcium transport</keyword>
<evidence type="ECO:0000256" key="6">
    <source>
        <dbReference type="ARBA" id="ARBA00022741"/>
    </source>
</evidence>
<feature type="transmembrane region" description="Helical" evidence="15">
    <location>
        <begin position="940"/>
        <end position="959"/>
    </location>
</feature>
<keyword evidence="12" id="KW-0406">Ion transport</keyword>
<dbReference type="GO" id="GO:0016887">
    <property type="term" value="F:ATP hydrolysis activity"/>
    <property type="evidence" value="ECO:0007669"/>
    <property type="project" value="InterPro"/>
</dbReference>
<dbReference type="FunFam" id="1.20.1110.10:FF:000027">
    <property type="entry name" value="Calcium-transporting ATPase, putative"/>
    <property type="match status" value="1"/>
</dbReference>
<dbReference type="InterPro" id="IPR036412">
    <property type="entry name" value="HAD-like_sf"/>
</dbReference>
<keyword evidence="5 15" id="KW-0812">Transmembrane</keyword>
<dbReference type="RefSeq" id="XP_012895122.1">
    <property type="nucleotide sequence ID" value="XM_013039668.1"/>
</dbReference>
<dbReference type="SUPFAM" id="SSF56784">
    <property type="entry name" value="HAD-like"/>
    <property type="match status" value="1"/>
</dbReference>
<evidence type="ECO:0000256" key="4">
    <source>
        <dbReference type="ARBA" id="ARBA00022568"/>
    </source>
</evidence>
<evidence type="ECO:0000256" key="7">
    <source>
        <dbReference type="ARBA" id="ARBA00022837"/>
    </source>
</evidence>
<dbReference type="EMBL" id="FN668640">
    <property type="protein sequence ID" value="CBK21074.2"/>
    <property type="molecule type" value="Genomic_DNA"/>
</dbReference>
<dbReference type="SMART" id="SM00831">
    <property type="entry name" value="Cation_ATPase_N"/>
    <property type="match status" value="1"/>
</dbReference>
<dbReference type="Pfam" id="PF00690">
    <property type="entry name" value="Cation_ATPase_N"/>
    <property type="match status" value="1"/>
</dbReference>
<evidence type="ECO:0000259" key="16">
    <source>
        <dbReference type="SMART" id="SM00831"/>
    </source>
</evidence>
<dbReference type="Gene3D" id="2.70.150.10">
    <property type="entry name" value="Calcium-transporting ATPase, cytoplasmic transduction domain A"/>
    <property type="match status" value="1"/>
</dbReference>
<dbReference type="SUPFAM" id="SSF81660">
    <property type="entry name" value="Metal cation-transporting ATPase, ATP-binding domain N"/>
    <property type="match status" value="1"/>
</dbReference>
<dbReference type="FunFam" id="2.70.150.10:FF:000014">
    <property type="entry name" value="Calcium-transporting ATPase, putative"/>
    <property type="match status" value="1"/>
</dbReference>
<feature type="transmembrane region" description="Helical" evidence="15">
    <location>
        <begin position="298"/>
        <end position="324"/>
    </location>
</feature>
<feature type="transmembrane region" description="Helical" evidence="15">
    <location>
        <begin position="90"/>
        <end position="112"/>
    </location>
</feature>
<dbReference type="Gene3D" id="3.40.50.1000">
    <property type="entry name" value="HAD superfamily/HAD-like"/>
    <property type="match status" value="1"/>
</dbReference>
<evidence type="ECO:0000256" key="14">
    <source>
        <dbReference type="ARBA" id="ARBA00038148"/>
    </source>
</evidence>
<dbReference type="Pfam" id="PF00122">
    <property type="entry name" value="E1-E2_ATPase"/>
    <property type="match status" value="1"/>
</dbReference>
<dbReference type="OMA" id="PVCSIVF"/>
<dbReference type="PRINTS" id="PR00119">
    <property type="entry name" value="CATATPASE"/>
</dbReference>
<organism evidence="17">
    <name type="scientific">Blastocystis hominis</name>
    <dbReference type="NCBI Taxonomy" id="12968"/>
    <lineage>
        <taxon>Eukaryota</taxon>
        <taxon>Sar</taxon>
        <taxon>Stramenopiles</taxon>
        <taxon>Bigyra</taxon>
        <taxon>Opalozoa</taxon>
        <taxon>Opalinata</taxon>
        <taxon>Blastocystidae</taxon>
        <taxon>Blastocystis</taxon>
    </lineage>
</organism>
<dbReference type="SUPFAM" id="SSF81653">
    <property type="entry name" value="Calcium ATPase, transduction domain A"/>
    <property type="match status" value="1"/>
</dbReference>
<dbReference type="FunFam" id="1.20.1110.10:FF:000037">
    <property type="entry name" value="Calcium-transporting ATPase, putative"/>
    <property type="match status" value="1"/>
</dbReference>
<evidence type="ECO:0000256" key="10">
    <source>
        <dbReference type="ARBA" id="ARBA00022967"/>
    </source>
</evidence>
<dbReference type="InterPro" id="IPR023299">
    <property type="entry name" value="ATPase_P-typ_cyto_dom_N"/>
</dbReference>
<comment type="similarity">
    <text evidence="14">Belongs to the cation transport ATPase (P-type) (TC 3.A.3) family.</text>
</comment>
<dbReference type="GO" id="GO:0016020">
    <property type="term" value="C:membrane"/>
    <property type="evidence" value="ECO:0007669"/>
    <property type="project" value="UniProtKB-SubCell"/>
</dbReference>
<dbReference type="Pfam" id="PF13246">
    <property type="entry name" value="Cation_ATPase"/>
    <property type="match status" value="1"/>
</dbReference>
<dbReference type="InterPro" id="IPR023298">
    <property type="entry name" value="ATPase_P-typ_TM_dom_sf"/>
</dbReference>
<evidence type="ECO:0000313" key="18">
    <source>
        <dbReference type="Proteomes" id="UP000008312"/>
    </source>
</evidence>
<evidence type="ECO:0000256" key="11">
    <source>
        <dbReference type="ARBA" id="ARBA00022989"/>
    </source>
</evidence>
<keyword evidence="13 15" id="KW-0472">Membrane</keyword>
<dbReference type="Proteomes" id="UP000008312">
    <property type="component" value="Unassembled WGS sequence"/>
</dbReference>
<dbReference type="InParanoid" id="D8LZ35"/>
<dbReference type="PANTHER" id="PTHR42861">
    <property type="entry name" value="CALCIUM-TRANSPORTING ATPASE"/>
    <property type="match status" value="1"/>
</dbReference>
<dbReference type="SFLD" id="SFLDG00002">
    <property type="entry name" value="C1.7:_P-type_atpase_like"/>
    <property type="match status" value="1"/>
</dbReference>
<evidence type="ECO:0000256" key="2">
    <source>
        <dbReference type="ARBA" id="ARBA00012790"/>
    </source>
</evidence>
<feature type="transmembrane region" description="Helical" evidence="15">
    <location>
        <begin position="860"/>
        <end position="883"/>
    </location>
</feature>
<reference evidence="17" key="1">
    <citation type="submission" date="2010-02" db="EMBL/GenBank/DDBJ databases">
        <title>Sequencing and annotation of the Blastocystis hominis genome.</title>
        <authorList>
            <person name="Wincker P."/>
        </authorList>
    </citation>
    <scope>NUCLEOTIDE SEQUENCE</scope>
    <source>
        <strain evidence="17">Singapore isolate B</strain>
    </source>
</reference>
<feature type="transmembrane region" description="Helical" evidence="15">
    <location>
        <begin position="65"/>
        <end position="84"/>
    </location>
</feature>
<dbReference type="OrthoDB" id="3352408at2759"/>
<evidence type="ECO:0000313" key="17">
    <source>
        <dbReference type="EMBL" id="CBK21074.2"/>
    </source>
</evidence>